<dbReference type="Proteomes" id="UP000183809">
    <property type="component" value="Unassembled WGS sequence"/>
</dbReference>
<dbReference type="GeneID" id="31011774"/>
<evidence type="ECO:0000313" key="2">
    <source>
        <dbReference type="EMBL" id="OJD35513.1"/>
    </source>
</evidence>
<dbReference type="EMBL" id="MNUE01000016">
    <property type="protein sequence ID" value="OJD35513.1"/>
    <property type="molecule type" value="Genomic_DNA"/>
</dbReference>
<keyword evidence="3" id="KW-1185">Reference proteome</keyword>
<comment type="caution">
    <text evidence="2">The sequence shown here is derived from an EMBL/GenBank/DDBJ whole genome shotgun (WGS) entry which is preliminary data.</text>
</comment>
<accession>A0A1J9R4K9</accession>
<sequence length="185" mass="20581">MTHSYLETYFAHNGMFRKRRTALRRHHSAPSLSGRFNAGDDVNTKPTEKVKPLDKATDEKDSQLDGNYEDDLAEAVRQSKLGAQSEETKAAILAEADEANLQKALRLSKEKVTLGSGSDVELQLALELSRVEAGHNEHPYDPDTFGETSRMGAMRNNRDGGVMARASVPDLDDRWDDEPPPPYEP</sequence>
<name>A0A1J9R4K9_9PEZI</name>
<evidence type="ECO:0000313" key="3">
    <source>
        <dbReference type="Proteomes" id="UP000183809"/>
    </source>
</evidence>
<feature type="region of interest" description="Disordered" evidence="1">
    <location>
        <begin position="133"/>
        <end position="185"/>
    </location>
</feature>
<organism evidence="2 3">
    <name type="scientific">Diplodia corticola</name>
    <dbReference type="NCBI Taxonomy" id="236234"/>
    <lineage>
        <taxon>Eukaryota</taxon>
        <taxon>Fungi</taxon>
        <taxon>Dikarya</taxon>
        <taxon>Ascomycota</taxon>
        <taxon>Pezizomycotina</taxon>
        <taxon>Dothideomycetes</taxon>
        <taxon>Dothideomycetes incertae sedis</taxon>
        <taxon>Botryosphaeriales</taxon>
        <taxon>Botryosphaeriaceae</taxon>
        <taxon>Diplodia</taxon>
    </lineage>
</organism>
<feature type="compositionally biased region" description="Basic and acidic residues" evidence="1">
    <location>
        <begin position="42"/>
        <end position="63"/>
    </location>
</feature>
<proteinExistence type="predicted"/>
<protein>
    <submittedName>
        <fullName evidence="2">Uncharacterized protein</fullName>
    </submittedName>
</protein>
<feature type="region of interest" description="Disordered" evidence="1">
    <location>
        <begin position="22"/>
        <end position="67"/>
    </location>
</feature>
<reference evidence="2 3" key="1">
    <citation type="submission" date="2016-10" db="EMBL/GenBank/DDBJ databases">
        <title>Proteomics and genomics reveal pathogen-plant mechanisms compatible with a hemibiotrophic lifestyle of Diplodia corticola.</title>
        <authorList>
            <person name="Fernandes I."/>
            <person name="De Jonge R."/>
            <person name="Van De Peer Y."/>
            <person name="Devreese B."/>
            <person name="Alves A."/>
            <person name="Esteves A.C."/>
        </authorList>
    </citation>
    <scope>NUCLEOTIDE SEQUENCE [LARGE SCALE GENOMIC DNA]</scope>
    <source>
        <strain evidence="2 3">CBS 112549</strain>
    </source>
</reference>
<gene>
    <name evidence="2" type="ORF">BKCO1_1600063</name>
</gene>
<dbReference type="InterPro" id="IPR003903">
    <property type="entry name" value="UIM_dom"/>
</dbReference>
<dbReference type="RefSeq" id="XP_020131773.1">
    <property type="nucleotide sequence ID" value="XM_020271515.1"/>
</dbReference>
<evidence type="ECO:0000256" key="1">
    <source>
        <dbReference type="SAM" id="MobiDB-lite"/>
    </source>
</evidence>
<dbReference type="SMART" id="SM00726">
    <property type="entry name" value="UIM"/>
    <property type="match status" value="3"/>
</dbReference>
<dbReference type="AlphaFoldDB" id="A0A1J9R4K9"/>